<dbReference type="EMBL" id="BIFQ01000002">
    <property type="protein sequence ID" value="GCE08740.1"/>
    <property type="molecule type" value="Genomic_DNA"/>
</dbReference>
<evidence type="ECO:0000313" key="2">
    <source>
        <dbReference type="Proteomes" id="UP000287224"/>
    </source>
</evidence>
<dbReference type="Pfam" id="PF00702">
    <property type="entry name" value="Hydrolase"/>
    <property type="match status" value="1"/>
</dbReference>
<reference evidence="2" key="1">
    <citation type="submission" date="2018-12" db="EMBL/GenBank/DDBJ databases">
        <title>Tengunoibacter tsumagoiensis gen. nov., sp. nov., Dictyobacter kobayashii sp. nov., D. alpinus sp. nov., and D. joshuensis sp. nov. and description of Dictyobacteraceae fam. nov. within the order Ktedonobacterales isolated from Tengu-no-mugimeshi.</title>
        <authorList>
            <person name="Wang C.M."/>
            <person name="Zheng Y."/>
            <person name="Sakai Y."/>
            <person name="Toyoda A."/>
            <person name="Minakuchi Y."/>
            <person name="Abe K."/>
            <person name="Yokota A."/>
            <person name="Yabe S."/>
        </authorList>
    </citation>
    <scope>NUCLEOTIDE SEQUENCE [LARGE SCALE GENOMIC DNA]</scope>
    <source>
        <strain evidence="2">S-27</strain>
    </source>
</reference>
<dbReference type="InterPro" id="IPR051806">
    <property type="entry name" value="HAD-like_SPP"/>
</dbReference>
<comment type="caution">
    <text evidence="1">The sequence shown here is derived from an EMBL/GenBank/DDBJ whole genome shotgun (WGS) entry which is preliminary data.</text>
</comment>
<organism evidence="1 2">
    <name type="scientific">Dictyobacter aurantiacus</name>
    <dbReference type="NCBI Taxonomy" id="1936993"/>
    <lineage>
        <taxon>Bacteria</taxon>
        <taxon>Bacillati</taxon>
        <taxon>Chloroflexota</taxon>
        <taxon>Ktedonobacteria</taxon>
        <taxon>Ktedonobacterales</taxon>
        <taxon>Dictyobacteraceae</taxon>
        <taxon>Dictyobacter</taxon>
    </lineage>
</organism>
<dbReference type="AlphaFoldDB" id="A0A401ZPK2"/>
<name>A0A401ZPK2_9CHLR</name>
<dbReference type="Proteomes" id="UP000287224">
    <property type="component" value="Unassembled WGS sequence"/>
</dbReference>
<dbReference type="InterPro" id="IPR023198">
    <property type="entry name" value="PGP-like_dom2"/>
</dbReference>
<dbReference type="Gene3D" id="3.40.50.1000">
    <property type="entry name" value="HAD superfamily/HAD-like"/>
    <property type="match status" value="1"/>
</dbReference>
<protein>
    <submittedName>
        <fullName evidence="1">Haloacid dehalogenase</fullName>
    </submittedName>
</protein>
<accession>A0A401ZPK2</accession>
<dbReference type="InterPro" id="IPR036412">
    <property type="entry name" value="HAD-like_sf"/>
</dbReference>
<keyword evidence="2" id="KW-1185">Reference proteome</keyword>
<dbReference type="GO" id="GO:0050308">
    <property type="term" value="F:sugar-phosphatase activity"/>
    <property type="evidence" value="ECO:0007669"/>
    <property type="project" value="TreeGrafter"/>
</dbReference>
<dbReference type="Gene3D" id="1.10.150.240">
    <property type="entry name" value="Putative phosphatase, domain 2"/>
    <property type="match status" value="1"/>
</dbReference>
<dbReference type="RefSeq" id="WP_126601239.1">
    <property type="nucleotide sequence ID" value="NZ_BIFQ01000002.1"/>
</dbReference>
<dbReference type="SUPFAM" id="SSF56784">
    <property type="entry name" value="HAD-like"/>
    <property type="match status" value="1"/>
</dbReference>
<dbReference type="InterPro" id="IPR006439">
    <property type="entry name" value="HAD-SF_hydro_IA"/>
</dbReference>
<evidence type="ECO:0000313" key="1">
    <source>
        <dbReference type="EMBL" id="GCE08740.1"/>
    </source>
</evidence>
<dbReference type="OrthoDB" id="9797743at2"/>
<sequence length="225" mass="24695">MTKKKDYSKVLICRILLFDLDGVLVDSIANVERHWSEWARRHQLDVQQVLSSIHGRRTIDTIRLVAPKLQADNEARYLDDIQTLDTNGVVATAGAAELLAQLAPEQWAIVTSGPATLARARLRAAKLPLPRLLISGNDVKQGKPDPEGYLKAAELMRAEPEECLVIEDSLPGIEAAHSAHIPAIAVGTTHPRAELKSAELWIPSLKLLSIIDTEEENEIALAVSE</sequence>
<dbReference type="NCBIfam" id="TIGR01509">
    <property type="entry name" value="HAD-SF-IA-v3"/>
    <property type="match status" value="1"/>
</dbReference>
<dbReference type="PANTHER" id="PTHR43481:SF4">
    <property type="entry name" value="GLYCEROL-1-PHOSPHATE PHOSPHOHYDROLASE 1-RELATED"/>
    <property type="match status" value="1"/>
</dbReference>
<proteinExistence type="predicted"/>
<dbReference type="SFLD" id="SFLDS00003">
    <property type="entry name" value="Haloacid_Dehalogenase"/>
    <property type="match status" value="1"/>
</dbReference>
<dbReference type="SFLD" id="SFLDG01129">
    <property type="entry name" value="C1.5:_HAD__Beta-PGM__Phosphata"/>
    <property type="match status" value="1"/>
</dbReference>
<dbReference type="PANTHER" id="PTHR43481">
    <property type="entry name" value="FRUCTOSE-1-PHOSPHATE PHOSPHATASE"/>
    <property type="match status" value="1"/>
</dbReference>
<dbReference type="InterPro" id="IPR023214">
    <property type="entry name" value="HAD_sf"/>
</dbReference>
<gene>
    <name evidence="1" type="ORF">KDAU_60690</name>
</gene>